<keyword evidence="1" id="KW-0812">Transmembrane</keyword>
<dbReference type="AlphaFoldDB" id="A0A6M3JP63"/>
<sequence>MPNCKTCKHWKIVKASFLLWGVCLFVSYPVGKGAHMVDYSTECACNDIEVIELETNEKFGCVLHEKRVRHADERRSG</sequence>
<name>A0A6M3JP63_9ZZZZ</name>
<keyword evidence="1" id="KW-0472">Membrane</keyword>
<reference evidence="2" key="1">
    <citation type="submission" date="2020-03" db="EMBL/GenBank/DDBJ databases">
        <title>The deep terrestrial virosphere.</title>
        <authorList>
            <person name="Holmfeldt K."/>
            <person name="Nilsson E."/>
            <person name="Simone D."/>
            <person name="Lopez-Fernandez M."/>
            <person name="Wu X."/>
            <person name="de Brujin I."/>
            <person name="Lundin D."/>
            <person name="Andersson A."/>
            <person name="Bertilsson S."/>
            <person name="Dopson M."/>
        </authorList>
    </citation>
    <scope>NUCLEOTIDE SEQUENCE</scope>
    <source>
        <strain evidence="2">MM415A03541</strain>
    </source>
</reference>
<dbReference type="EMBL" id="MT141825">
    <property type="protein sequence ID" value="QJA70841.1"/>
    <property type="molecule type" value="Genomic_DNA"/>
</dbReference>
<evidence type="ECO:0000256" key="1">
    <source>
        <dbReference type="SAM" id="Phobius"/>
    </source>
</evidence>
<feature type="transmembrane region" description="Helical" evidence="1">
    <location>
        <begin position="12"/>
        <end position="30"/>
    </location>
</feature>
<accession>A0A6M3JP63</accession>
<organism evidence="2">
    <name type="scientific">viral metagenome</name>
    <dbReference type="NCBI Taxonomy" id="1070528"/>
    <lineage>
        <taxon>unclassified sequences</taxon>
        <taxon>metagenomes</taxon>
        <taxon>organismal metagenomes</taxon>
    </lineage>
</organism>
<evidence type="ECO:0000313" key="2">
    <source>
        <dbReference type="EMBL" id="QJA70841.1"/>
    </source>
</evidence>
<proteinExistence type="predicted"/>
<gene>
    <name evidence="2" type="ORF">MM415A03541_0004</name>
</gene>
<protein>
    <submittedName>
        <fullName evidence="2">Uncharacterized protein</fullName>
    </submittedName>
</protein>
<keyword evidence="1" id="KW-1133">Transmembrane helix</keyword>